<dbReference type="GO" id="GO:0008270">
    <property type="term" value="F:zinc ion binding"/>
    <property type="evidence" value="ECO:0007669"/>
    <property type="project" value="InterPro"/>
</dbReference>
<feature type="domain" description="CCHC-type" evidence="2">
    <location>
        <begin position="247"/>
        <end position="263"/>
    </location>
</feature>
<dbReference type="SUPFAM" id="SSF57756">
    <property type="entry name" value="Retrovirus zinc finger-like domains"/>
    <property type="match status" value="1"/>
</dbReference>
<dbReference type="AlphaFoldDB" id="A0A1Y1MJM7"/>
<sequence length="302" mass="33459">MANTDSETGSPTQGITGEGELSNQMSTMTMEEVITATVRTMQLSPTRQQLKYSNKEIAALLPTFSGKDGEDVANWLTRVEAVQRVYAVADEIMQVIMVTKLLGAALEWYYSKVDYVTMSLSSFKVELRSMFASRPSRIALMKSMEARRWRKDEKFSTYFNDKVVLANKVNLDRADVIEYVIDGFDNSVLQSQARMKGFSTLAELQQTMNNITGADRGSARVSSEKPVVESSGSVTRSSQSNSRTALRCFNCNGLNHRSSECSKPRREKGSCYQPTSATRVSEATTSKSCSTTGLYKQCASGF</sequence>
<accession>A0A1Y1MJM7</accession>
<protein>
    <recommendedName>
        <fullName evidence="2">CCHC-type domain-containing protein</fullName>
    </recommendedName>
</protein>
<reference evidence="3" key="1">
    <citation type="journal article" date="2016" name="Sci. Rep.">
        <title>Molecular characterization of firefly nuptial gifts: a multi-omics approach sheds light on postcopulatory sexual selection.</title>
        <authorList>
            <person name="Al-Wathiqui N."/>
            <person name="Fallon T.R."/>
            <person name="South A."/>
            <person name="Weng J.K."/>
            <person name="Lewis S.M."/>
        </authorList>
    </citation>
    <scope>NUCLEOTIDE SEQUENCE</scope>
</reference>
<dbReference type="EMBL" id="GEZM01029808">
    <property type="protein sequence ID" value="JAV85913.1"/>
    <property type="molecule type" value="Transcribed_RNA"/>
</dbReference>
<feature type="compositionally biased region" description="Polar residues" evidence="1">
    <location>
        <begin position="230"/>
        <end position="239"/>
    </location>
</feature>
<evidence type="ECO:0000259" key="2">
    <source>
        <dbReference type="Pfam" id="PF00098"/>
    </source>
</evidence>
<feature type="region of interest" description="Disordered" evidence="1">
    <location>
        <begin position="1"/>
        <end position="22"/>
    </location>
</feature>
<dbReference type="InterPro" id="IPR001878">
    <property type="entry name" value="Znf_CCHC"/>
</dbReference>
<dbReference type="GO" id="GO:0003676">
    <property type="term" value="F:nucleic acid binding"/>
    <property type="evidence" value="ECO:0007669"/>
    <property type="project" value="InterPro"/>
</dbReference>
<evidence type="ECO:0000313" key="3">
    <source>
        <dbReference type="EMBL" id="JAV85913.1"/>
    </source>
</evidence>
<proteinExistence type="predicted"/>
<organism evidence="3">
    <name type="scientific">Photinus pyralis</name>
    <name type="common">Common eastern firefly</name>
    <name type="synonym">Lampyris pyralis</name>
    <dbReference type="NCBI Taxonomy" id="7054"/>
    <lineage>
        <taxon>Eukaryota</taxon>
        <taxon>Metazoa</taxon>
        <taxon>Ecdysozoa</taxon>
        <taxon>Arthropoda</taxon>
        <taxon>Hexapoda</taxon>
        <taxon>Insecta</taxon>
        <taxon>Pterygota</taxon>
        <taxon>Neoptera</taxon>
        <taxon>Endopterygota</taxon>
        <taxon>Coleoptera</taxon>
        <taxon>Polyphaga</taxon>
        <taxon>Elateriformia</taxon>
        <taxon>Elateroidea</taxon>
        <taxon>Lampyridae</taxon>
        <taxon>Lampyrinae</taxon>
        <taxon>Photinus</taxon>
    </lineage>
</organism>
<evidence type="ECO:0000256" key="1">
    <source>
        <dbReference type="SAM" id="MobiDB-lite"/>
    </source>
</evidence>
<name>A0A1Y1MJM7_PHOPY</name>
<dbReference type="Pfam" id="PF00098">
    <property type="entry name" value="zf-CCHC"/>
    <property type="match status" value="1"/>
</dbReference>
<feature type="region of interest" description="Disordered" evidence="1">
    <location>
        <begin position="214"/>
        <end position="239"/>
    </location>
</feature>
<dbReference type="InterPro" id="IPR036875">
    <property type="entry name" value="Znf_CCHC_sf"/>
</dbReference>
<dbReference type="Gene3D" id="4.10.60.10">
    <property type="entry name" value="Zinc finger, CCHC-type"/>
    <property type="match status" value="1"/>
</dbReference>